<keyword evidence="3" id="KW-1185">Reference proteome</keyword>
<keyword evidence="1" id="KW-1133">Transmembrane helix</keyword>
<comment type="caution">
    <text evidence="2">The sequence shown here is derived from an EMBL/GenBank/DDBJ whole genome shotgun (WGS) entry which is preliminary data.</text>
</comment>
<name>A0A839F290_9GAMM</name>
<gene>
    <name evidence="2" type="ORF">FHW12_001424</name>
</gene>
<evidence type="ECO:0000313" key="2">
    <source>
        <dbReference type="EMBL" id="MBA8887210.1"/>
    </source>
</evidence>
<evidence type="ECO:0000313" key="3">
    <source>
        <dbReference type="Proteomes" id="UP000550401"/>
    </source>
</evidence>
<organism evidence="2 3">
    <name type="scientific">Dokdonella fugitiva</name>
    <dbReference type="NCBI Taxonomy" id="328517"/>
    <lineage>
        <taxon>Bacteria</taxon>
        <taxon>Pseudomonadati</taxon>
        <taxon>Pseudomonadota</taxon>
        <taxon>Gammaproteobacteria</taxon>
        <taxon>Lysobacterales</taxon>
        <taxon>Rhodanobacteraceae</taxon>
        <taxon>Dokdonella</taxon>
    </lineage>
</organism>
<keyword evidence="1" id="KW-0472">Membrane</keyword>
<sequence>MDERKKKAGARGRWIGALVDGLYENAGGIVVGRYLRIAAALPLGIAVVMLAVAWHTGPQAHLDAARYASYTARAQGTLVESWIALDFDPDDVGDSDFWQRPARALPCMVVAYAGDWGAPIQRAFCGDRFQFSERYVNEGLDELMPGVPFFWRRDARGFAVPEIRLSDRARGWLAATAIDAAAYDMPPLNRPRTAYAALRYHLDRPLEHAIAGWSAPAPTLPLALDPARPADVVPAGYAEAMARQADGNLPLALIAGAFGLGLWWYGMGWLMGGLPRAPLLFATVLPLLLLPWWGRHMPLAIAHVDSRMSRIVSDMLEDVDHVRRLRASAPADAVLANGTRVQWTLDDSEYKATLGWLRFAPPAVAPANADAALAALAEAVTVQMRTIGDDNRVTLFDRLAGMSQAGRYDVGLAFAPAAREAMLDPHAPRAVADAAHAFLREWLLPPVAVRREDGAYDERRRLHRTLADLPDAEIAAAARTIGGAEH</sequence>
<dbReference type="AlphaFoldDB" id="A0A839F290"/>
<evidence type="ECO:0000256" key="1">
    <source>
        <dbReference type="SAM" id="Phobius"/>
    </source>
</evidence>
<feature type="transmembrane region" description="Helical" evidence="1">
    <location>
        <begin position="251"/>
        <end position="271"/>
    </location>
</feature>
<reference evidence="2 3" key="1">
    <citation type="submission" date="2020-07" db="EMBL/GenBank/DDBJ databases">
        <title>Genomic Encyclopedia of Type Strains, Phase IV (KMG-V): Genome sequencing to study the core and pangenomes of soil and plant-associated prokaryotes.</title>
        <authorList>
            <person name="Whitman W."/>
        </authorList>
    </citation>
    <scope>NUCLEOTIDE SEQUENCE [LARGE SCALE GENOMIC DNA]</scope>
    <source>
        <strain evidence="2 3">RH2WT43</strain>
    </source>
</reference>
<dbReference type="RefSeq" id="WP_182530297.1">
    <property type="nucleotide sequence ID" value="NZ_JACGXL010000002.1"/>
</dbReference>
<keyword evidence="1" id="KW-0812">Transmembrane</keyword>
<dbReference type="Proteomes" id="UP000550401">
    <property type="component" value="Unassembled WGS sequence"/>
</dbReference>
<proteinExistence type="predicted"/>
<accession>A0A839F290</accession>
<protein>
    <submittedName>
        <fullName evidence="2">Uncharacterized protein</fullName>
    </submittedName>
</protein>
<dbReference type="EMBL" id="JACGXL010000002">
    <property type="protein sequence ID" value="MBA8887210.1"/>
    <property type="molecule type" value="Genomic_DNA"/>
</dbReference>